<dbReference type="Proteomes" id="UP000179157">
    <property type="component" value="Unassembled WGS sequence"/>
</dbReference>
<accession>A0A1F5V1B5</accession>
<reference evidence="1 2" key="1">
    <citation type="journal article" date="2016" name="Nat. Commun.">
        <title>Thousands of microbial genomes shed light on interconnected biogeochemical processes in an aquifer system.</title>
        <authorList>
            <person name="Anantharaman K."/>
            <person name="Brown C.T."/>
            <person name="Hug L.A."/>
            <person name="Sharon I."/>
            <person name="Castelle C.J."/>
            <person name="Probst A.J."/>
            <person name="Thomas B.C."/>
            <person name="Singh A."/>
            <person name="Wilkins M.J."/>
            <person name="Karaoz U."/>
            <person name="Brodie E.L."/>
            <person name="Williams K.H."/>
            <person name="Hubbard S.S."/>
            <person name="Banfield J.F."/>
        </authorList>
    </citation>
    <scope>NUCLEOTIDE SEQUENCE [LARGE SCALE GENOMIC DNA]</scope>
    <source>
        <strain evidence="2">RBG_16_55_9</strain>
    </source>
</reference>
<dbReference type="AlphaFoldDB" id="A0A1F5V1B5"/>
<evidence type="ECO:0000313" key="1">
    <source>
        <dbReference type="EMBL" id="OGF57207.1"/>
    </source>
</evidence>
<comment type="caution">
    <text evidence="1">The sequence shown here is derived from an EMBL/GenBank/DDBJ whole genome shotgun (WGS) entry which is preliminary data.</text>
</comment>
<name>A0A1F5V1B5_FRAXR</name>
<dbReference type="EMBL" id="MFGX01000016">
    <property type="protein sequence ID" value="OGF57207.1"/>
    <property type="molecule type" value="Genomic_DNA"/>
</dbReference>
<organism evidence="1 2">
    <name type="scientific">Fraserbacteria sp. (strain RBG_16_55_9)</name>
    <dbReference type="NCBI Taxonomy" id="1817864"/>
    <lineage>
        <taxon>Bacteria</taxon>
        <taxon>Candidatus Fraseribacteriota</taxon>
    </lineage>
</organism>
<sequence>MHSIAARHGWRGFSWVVAEAIKLYLEHDATAEKARCTLFELAYGALTPTQIDDLELLIEAVEVIPTASVAAHHSP</sequence>
<evidence type="ECO:0000313" key="2">
    <source>
        <dbReference type="Proteomes" id="UP000179157"/>
    </source>
</evidence>
<proteinExistence type="predicted"/>
<protein>
    <submittedName>
        <fullName evidence="1">Uncharacterized protein</fullName>
    </submittedName>
</protein>
<gene>
    <name evidence="1" type="ORF">A2Z21_02070</name>
</gene>